<keyword evidence="2" id="KW-1185">Reference proteome</keyword>
<dbReference type="Proteomes" id="UP000799539">
    <property type="component" value="Unassembled WGS sequence"/>
</dbReference>
<proteinExistence type="predicted"/>
<reference evidence="1" key="1">
    <citation type="journal article" date="2020" name="Stud. Mycol.">
        <title>101 Dothideomycetes genomes: a test case for predicting lifestyles and emergence of pathogens.</title>
        <authorList>
            <person name="Haridas S."/>
            <person name="Albert R."/>
            <person name="Binder M."/>
            <person name="Bloem J."/>
            <person name="Labutti K."/>
            <person name="Salamov A."/>
            <person name="Andreopoulos B."/>
            <person name="Baker S."/>
            <person name="Barry K."/>
            <person name="Bills G."/>
            <person name="Bluhm B."/>
            <person name="Cannon C."/>
            <person name="Castanera R."/>
            <person name="Culley D."/>
            <person name="Daum C."/>
            <person name="Ezra D."/>
            <person name="Gonzalez J."/>
            <person name="Henrissat B."/>
            <person name="Kuo A."/>
            <person name="Liang C."/>
            <person name="Lipzen A."/>
            <person name="Lutzoni F."/>
            <person name="Magnuson J."/>
            <person name="Mondo S."/>
            <person name="Nolan M."/>
            <person name="Ohm R."/>
            <person name="Pangilinan J."/>
            <person name="Park H.-J."/>
            <person name="Ramirez L."/>
            <person name="Alfaro M."/>
            <person name="Sun H."/>
            <person name="Tritt A."/>
            <person name="Yoshinaga Y."/>
            <person name="Zwiers L.-H."/>
            <person name="Turgeon B."/>
            <person name="Goodwin S."/>
            <person name="Spatafora J."/>
            <person name="Crous P."/>
            <person name="Grigoriev I."/>
        </authorList>
    </citation>
    <scope>NUCLEOTIDE SEQUENCE</scope>
    <source>
        <strain evidence="1">SCOH1-5</strain>
    </source>
</reference>
<name>A0A6A6FB63_9PEZI</name>
<dbReference type="AlphaFoldDB" id="A0A6A6FB63"/>
<evidence type="ECO:0000313" key="2">
    <source>
        <dbReference type="Proteomes" id="UP000799539"/>
    </source>
</evidence>
<gene>
    <name evidence="1" type="ORF">CERZMDRAFT_91096</name>
</gene>
<protein>
    <submittedName>
        <fullName evidence="1">Uncharacterized protein</fullName>
    </submittedName>
</protein>
<organism evidence="1 2">
    <name type="scientific">Cercospora zeae-maydis SCOH1-5</name>
    <dbReference type="NCBI Taxonomy" id="717836"/>
    <lineage>
        <taxon>Eukaryota</taxon>
        <taxon>Fungi</taxon>
        <taxon>Dikarya</taxon>
        <taxon>Ascomycota</taxon>
        <taxon>Pezizomycotina</taxon>
        <taxon>Dothideomycetes</taxon>
        <taxon>Dothideomycetidae</taxon>
        <taxon>Mycosphaerellales</taxon>
        <taxon>Mycosphaerellaceae</taxon>
        <taxon>Cercospora</taxon>
    </lineage>
</organism>
<sequence length="56" mass="6078">MHAQVGKTQDKLPPFAKKAKASKRLCRCLIISSSKLYGILQITPASAHGESSKQQP</sequence>
<dbReference type="EMBL" id="ML992680">
    <property type="protein sequence ID" value="KAF2210548.1"/>
    <property type="molecule type" value="Genomic_DNA"/>
</dbReference>
<evidence type="ECO:0000313" key="1">
    <source>
        <dbReference type="EMBL" id="KAF2210548.1"/>
    </source>
</evidence>
<accession>A0A6A6FB63</accession>